<keyword evidence="2" id="KW-1185">Reference proteome</keyword>
<evidence type="ECO:0000313" key="1">
    <source>
        <dbReference type="EMBL" id="KAI4323700.1"/>
    </source>
</evidence>
<comment type="caution">
    <text evidence="1">The sequence shown here is derived from an EMBL/GenBank/DDBJ whole genome shotgun (WGS) entry which is preliminary data.</text>
</comment>
<gene>
    <name evidence="1" type="ORF">L6164_023285</name>
</gene>
<protein>
    <submittedName>
        <fullName evidence="1">Uncharacterized protein</fullName>
    </submittedName>
</protein>
<evidence type="ECO:0000313" key="2">
    <source>
        <dbReference type="Proteomes" id="UP000828941"/>
    </source>
</evidence>
<dbReference type="Proteomes" id="UP000828941">
    <property type="component" value="Chromosome 9"/>
</dbReference>
<accession>A0ACB9MIN8</accession>
<reference evidence="1 2" key="1">
    <citation type="journal article" date="2022" name="DNA Res.">
        <title>Chromosomal-level genome assembly of the orchid tree Bauhinia variegata (Leguminosae; Cercidoideae) supports the allotetraploid origin hypothesis of Bauhinia.</title>
        <authorList>
            <person name="Zhong Y."/>
            <person name="Chen Y."/>
            <person name="Zheng D."/>
            <person name="Pang J."/>
            <person name="Liu Y."/>
            <person name="Luo S."/>
            <person name="Meng S."/>
            <person name="Qian L."/>
            <person name="Wei D."/>
            <person name="Dai S."/>
            <person name="Zhou R."/>
        </authorList>
    </citation>
    <scope>NUCLEOTIDE SEQUENCE [LARGE SCALE GENOMIC DNA]</scope>
    <source>
        <strain evidence="1">BV-YZ2020</strain>
    </source>
</reference>
<sequence length="377" mass="41549">MYTGLKSRLVRTQPQYEDFQPVTETKENPESNLLLIHLPGFKRDEIAVKYYPANRKINAFGERRFNLAYPLPENCDASRLQRRFEGETLTIIMPKKVVSKVPPEEEPTRTQQAGAATPPPAVAAEAMPPTPVVEGPKATAEAQKDHGSASREAETTIDKQKQQPAIAQPMLEKTQVVIPPNSAPPVEVPKSTREVQKPQTAAEKQEQDEKKPDPIIPKRDTSDSIPQKEEIQKRATGTTVDNVEKQRVEERKEKCHEKTPESGKPPEKEKSSVVGSSDQKESNGEREESGLVAAAESSALRKVTEEEKGKEEKINGKVDAVAGGKGKKNGIEPKGKGIQEKLRDEDKQMLMYVSAGVAIIVAAAIGVYAAYKFRSLL</sequence>
<organism evidence="1 2">
    <name type="scientific">Bauhinia variegata</name>
    <name type="common">Purple orchid tree</name>
    <name type="synonym">Phanera variegata</name>
    <dbReference type="NCBI Taxonomy" id="167791"/>
    <lineage>
        <taxon>Eukaryota</taxon>
        <taxon>Viridiplantae</taxon>
        <taxon>Streptophyta</taxon>
        <taxon>Embryophyta</taxon>
        <taxon>Tracheophyta</taxon>
        <taxon>Spermatophyta</taxon>
        <taxon>Magnoliopsida</taxon>
        <taxon>eudicotyledons</taxon>
        <taxon>Gunneridae</taxon>
        <taxon>Pentapetalae</taxon>
        <taxon>rosids</taxon>
        <taxon>fabids</taxon>
        <taxon>Fabales</taxon>
        <taxon>Fabaceae</taxon>
        <taxon>Cercidoideae</taxon>
        <taxon>Cercideae</taxon>
        <taxon>Bauhiniinae</taxon>
        <taxon>Bauhinia</taxon>
    </lineage>
</organism>
<dbReference type="EMBL" id="CM039434">
    <property type="protein sequence ID" value="KAI4323700.1"/>
    <property type="molecule type" value="Genomic_DNA"/>
</dbReference>
<name>A0ACB9MIN8_BAUVA</name>
<proteinExistence type="predicted"/>